<organism evidence="2 3">
    <name type="scientific">Petrolisthes manimaculis</name>
    <dbReference type="NCBI Taxonomy" id="1843537"/>
    <lineage>
        <taxon>Eukaryota</taxon>
        <taxon>Metazoa</taxon>
        <taxon>Ecdysozoa</taxon>
        <taxon>Arthropoda</taxon>
        <taxon>Crustacea</taxon>
        <taxon>Multicrustacea</taxon>
        <taxon>Malacostraca</taxon>
        <taxon>Eumalacostraca</taxon>
        <taxon>Eucarida</taxon>
        <taxon>Decapoda</taxon>
        <taxon>Pleocyemata</taxon>
        <taxon>Anomura</taxon>
        <taxon>Galatheoidea</taxon>
        <taxon>Porcellanidae</taxon>
        <taxon>Petrolisthes</taxon>
    </lineage>
</organism>
<gene>
    <name evidence="2" type="ORF">Pmani_022038</name>
</gene>
<proteinExistence type="predicted"/>
<dbReference type="EMBL" id="JAWZYT010002176">
    <property type="protein sequence ID" value="KAK4306117.1"/>
    <property type="molecule type" value="Genomic_DNA"/>
</dbReference>
<dbReference type="Proteomes" id="UP001292094">
    <property type="component" value="Unassembled WGS sequence"/>
</dbReference>
<sequence>MHLLLPPPIPTTTYHYLPLPPTTSYHYYLPQSPTSSNYPLHPPTTTYHILPLPTTTTSYHHLPSPTTTYHNHLQPPTTTLFIYEYSSPYLFFLHFMSRNITQTQHITSYHQLPLFHPPSSTHPKKVGDESERRQPEPYYIIQGVLVPANKEEGRSRFVSPAPTCPRDEDVSVNTLIKVIPGTRTTKDSRTLGLTNPGGEGGRFGGRGRW</sequence>
<feature type="region of interest" description="Disordered" evidence="1">
    <location>
        <begin position="186"/>
        <end position="209"/>
    </location>
</feature>
<evidence type="ECO:0000313" key="3">
    <source>
        <dbReference type="Proteomes" id="UP001292094"/>
    </source>
</evidence>
<name>A0AAE1PEU0_9EUCA</name>
<evidence type="ECO:0000256" key="1">
    <source>
        <dbReference type="SAM" id="MobiDB-lite"/>
    </source>
</evidence>
<keyword evidence="3" id="KW-1185">Reference proteome</keyword>
<protein>
    <submittedName>
        <fullName evidence="2">Uncharacterized protein</fullName>
    </submittedName>
</protein>
<comment type="caution">
    <text evidence="2">The sequence shown here is derived from an EMBL/GenBank/DDBJ whole genome shotgun (WGS) entry which is preliminary data.</text>
</comment>
<reference evidence="2" key="1">
    <citation type="submission" date="2023-11" db="EMBL/GenBank/DDBJ databases">
        <title>Genome assemblies of two species of porcelain crab, Petrolisthes cinctipes and Petrolisthes manimaculis (Anomura: Porcellanidae).</title>
        <authorList>
            <person name="Angst P."/>
        </authorList>
    </citation>
    <scope>NUCLEOTIDE SEQUENCE</scope>
    <source>
        <strain evidence="2">PB745_02</strain>
        <tissue evidence="2">Gill</tissue>
    </source>
</reference>
<feature type="compositionally biased region" description="Gly residues" evidence="1">
    <location>
        <begin position="195"/>
        <end position="209"/>
    </location>
</feature>
<evidence type="ECO:0000313" key="2">
    <source>
        <dbReference type="EMBL" id="KAK4306117.1"/>
    </source>
</evidence>
<dbReference type="AlphaFoldDB" id="A0AAE1PEU0"/>
<accession>A0AAE1PEU0</accession>